<dbReference type="STRING" id="178355.SAMN04488062_10453"/>
<accession>A0A1G7ZG87</accession>
<dbReference type="AlphaFoldDB" id="A0A1G7ZG87"/>
<reference evidence="2" key="1">
    <citation type="submission" date="2016-10" db="EMBL/GenBank/DDBJ databases">
        <authorList>
            <person name="Varghese N."/>
            <person name="Submissions S."/>
        </authorList>
    </citation>
    <scope>NUCLEOTIDE SEQUENCE [LARGE SCALE GENOMIC DNA]</scope>
    <source>
        <strain evidence="2">CGMCC 1.2747</strain>
    </source>
</reference>
<gene>
    <name evidence="1" type="ORF">SAMN04488062_10453</name>
</gene>
<evidence type="ECO:0000313" key="2">
    <source>
        <dbReference type="Proteomes" id="UP000199274"/>
    </source>
</evidence>
<dbReference type="OrthoDB" id="9181631at2"/>
<organism evidence="1 2">
    <name type="scientific">Flavobacterium omnivorum</name>
    <dbReference type="NCBI Taxonomy" id="178355"/>
    <lineage>
        <taxon>Bacteria</taxon>
        <taxon>Pseudomonadati</taxon>
        <taxon>Bacteroidota</taxon>
        <taxon>Flavobacteriia</taxon>
        <taxon>Flavobacteriales</taxon>
        <taxon>Flavobacteriaceae</taxon>
        <taxon>Flavobacterium</taxon>
    </lineage>
</organism>
<evidence type="ECO:0000313" key="1">
    <source>
        <dbReference type="EMBL" id="SDH07694.1"/>
    </source>
</evidence>
<dbReference type="EMBL" id="FNDB01000004">
    <property type="protein sequence ID" value="SDH07694.1"/>
    <property type="molecule type" value="Genomic_DNA"/>
</dbReference>
<keyword evidence="2" id="KW-1185">Reference proteome</keyword>
<protein>
    <submittedName>
        <fullName evidence="1">Uncharacterized protein</fullName>
    </submittedName>
</protein>
<proteinExistence type="predicted"/>
<dbReference type="RefSeq" id="WP_091256197.1">
    <property type="nucleotide sequence ID" value="NZ_FNDB01000004.1"/>
</dbReference>
<name>A0A1G7ZG87_9FLAO</name>
<sequence>MTYLFTGIDTHIDKGFGVTAVAYKKSADFLQTNNFEHFIITQQAEMPQNYLYRHSIELYLKSLIIIFHRKLNINYGNASFESEEPEILIKQKWENLFNCHNIQILYEYWLNHLFLPNIEELNKITPDYNWHNNIEFLEQLSIVSEYDRDSSYFRYPISKNSMLDEKKMSMQKIKKSESIIDKIKESKGTIMLLLDNKDNIVEGFKQEKNILVEIKKNLKEISTYLDNFHMLVRDKLCDGM</sequence>
<dbReference type="Proteomes" id="UP000199274">
    <property type="component" value="Unassembled WGS sequence"/>
</dbReference>